<evidence type="ECO:0000256" key="1">
    <source>
        <dbReference type="SAM" id="MobiDB-lite"/>
    </source>
</evidence>
<dbReference type="EMBL" id="JAXQNO010000001">
    <property type="protein sequence ID" value="KAK4804312.1"/>
    <property type="molecule type" value="Genomic_DNA"/>
</dbReference>
<dbReference type="PANTHER" id="PTHR37614:SF2">
    <property type="entry name" value="OS02G0121400 PROTEIN"/>
    <property type="match status" value="1"/>
</dbReference>
<proteinExistence type="predicted"/>
<dbReference type="Proteomes" id="UP001346149">
    <property type="component" value="Unassembled WGS sequence"/>
</dbReference>
<accession>A0AAN7MFA0</accession>
<keyword evidence="3" id="KW-1185">Reference proteome</keyword>
<name>A0AAN7MFA0_TRANT</name>
<feature type="compositionally biased region" description="Polar residues" evidence="1">
    <location>
        <begin position="149"/>
        <end position="168"/>
    </location>
</feature>
<evidence type="ECO:0000313" key="2">
    <source>
        <dbReference type="EMBL" id="KAK4804312.1"/>
    </source>
</evidence>
<comment type="caution">
    <text evidence="2">The sequence shown here is derived from an EMBL/GenBank/DDBJ whole genome shotgun (WGS) entry which is preliminary data.</text>
</comment>
<protein>
    <submittedName>
        <fullName evidence="2">Uncharacterized protein</fullName>
    </submittedName>
</protein>
<evidence type="ECO:0000313" key="3">
    <source>
        <dbReference type="Proteomes" id="UP001346149"/>
    </source>
</evidence>
<reference evidence="2 3" key="1">
    <citation type="journal article" date="2023" name="Hortic Res">
        <title>Pangenome of water caltrop reveals structural variations and asymmetric subgenome divergence after allopolyploidization.</title>
        <authorList>
            <person name="Zhang X."/>
            <person name="Chen Y."/>
            <person name="Wang L."/>
            <person name="Yuan Y."/>
            <person name="Fang M."/>
            <person name="Shi L."/>
            <person name="Lu R."/>
            <person name="Comes H.P."/>
            <person name="Ma Y."/>
            <person name="Chen Y."/>
            <person name="Huang G."/>
            <person name="Zhou Y."/>
            <person name="Zheng Z."/>
            <person name="Qiu Y."/>
        </authorList>
    </citation>
    <scope>NUCLEOTIDE SEQUENCE [LARGE SCALE GENOMIC DNA]</scope>
    <source>
        <strain evidence="2">F231</strain>
    </source>
</reference>
<dbReference type="AlphaFoldDB" id="A0AAN7MFA0"/>
<feature type="region of interest" description="Disordered" evidence="1">
    <location>
        <begin position="108"/>
        <end position="173"/>
    </location>
</feature>
<gene>
    <name evidence="2" type="ORF">SAY86_004129</name>
</gene>
<organism evidence="2 3">
    <name type="scientific">Trapa natans</name>
    <name type="common">Water chestnut</name>
    <dbReference type="NCBI Taxonomy" id="22666"/>
    <lineage>
        <taxon>Eukaryota</taxon>
        <taxon>Viridiplantae</taxon>
        <taxon>Streptophyta</taxon>
        <taxon>Embryophyta</taxon>
        <taxon>Tracheophyta</taxon>
        <taxon>Spermatophyta</taxon>
        <taxon>Magnoliopsida</taxon>
        <taxon>eudicotyledons</taxon>
        <taxon>Gunneridae</taxon>
        <taxon>Pentapetalae</taxon>
        <taxon>rosids</taxon>
        <taxon>malvids</taxon>
        <taxon>Myrtales</taxon>
        <taxon>Lythraceae</taxon>
        <taxon>Trapa</taxon>
    </lineage>
</organism>
<dbReference type="PANTHER" id="PTHR37614">
    <property type="entry name" value="OS02G0121400 PROTEIN"/>
    <property type="match status" value="1"/>
</dbReference>
<sequence length="367" mass="39659">MSLTPVLSPPLAEVSSSSSRLRLWSSSSSLSLSLNFALSEVQHRELLMDYSAEEDDAPHEAQTQCLTKQELRIAKVLLKLPELFRKCENRKRCHSSLNLRWSRKGKRSKRSCRRIDAVGPTPAAAPAPAPAFGSNEQGPGLGPSKRWTDASSPDTPLTVTYSGGSSDPKSCPVAAASKKKSMKLTMEELRLAESVALKEREGLQGEIQILRRMIESKKSLNRELKTAQKLLISSPTKGKAQLGKVDTGLTLGTLSSPSSAGLVYPHFGIPGVSGRSVPTPMAIGVDKSSNAMVKSVKPGASLLGPRVDSPPVPNLNLPVEENGQGLQKNSGLPEHLTLDSRFLSKEAAAKARQRRYLIVKSKLRRSL</sequence>